<dbReference type="SUPFAM" id="SSF53323">
    <property type="entry name" value="Pyruvate-ferredoxin oxidoreductase, PFOR, domain III"/>
    <property type="match status" value="1"/>
</dbReference>
<name>A0A1C2FZW4_9GAMM</name>
<sequence>MIEIRIHGRGGQGSVVAAYGLATAAIAQGWFAQAFPSFGAERRGAPVAAFVRIAETPIRRRCEVNQPVFVIIQDETLAALPESLAGLAPEGGVVINSQRDSRALSDAFGRTTYALPATRLSLEILGRPMPNTALLAAFLALTELLPVASLKNALVIRFAGEVLARNLRLIDQVAAATPSGIWKGRTHVTSA</sequence>
<dbReference type="GO" id="GO:0016625">
    <property type="term" value="F:oxidoreductase activity, acting on the aldehyde or oxo group of donors, iron-sulfur protein as acceptor"/>
    <property type="evidence" value="ECO:0007669"/>
    <property type="project" value="InterPro"/>
</dbReference>
<dbReference type="Pfam" id="PF01558">
    <property type="entry name" value="POR"/>
    <property type="match status" value="1"/>
</dbReference>
<protein>
    <submittedName>
        <fullName evidence="1">Pyruvate oxidoreductase subunit gamma</fullName>
    </submittedName>
</protein>
<keyword evidence="2" id="KW-1185">Reference proteome</keyword>
<comment type="caution">
    <text evidence="1">The sequence shown here is derived from an EMBL/GenBank/DDBJ whole genome shotgun (WGS) entry which is preliminary data.</text>
</comment>
<dbReference type="Gene3D" id="3.40.920.10">
    <property type="entry name" value="Pyruvate-ferredoxin oxidoreductase, PFOR, domain III"/>
    <property type="match status" value="1"/>
</dbReference>
<gene>
    <name evidence="1" type="ORF">C4900_06930</name>
</gene>
<keyword evidence="1" id="KW-0670">Pyruvate</keyword>
<dbReference type="InterPro" id="IPR011894">
    <property type="entry name" value="PorC_KorC"/>
</dbReference>
<dbReference type="NCBIfam" id="TIGR02175">
    <property type="entry name" value="PorC_KorC"/>
    <property type="match status" value="1"/>
</dbReference>
<dbReference type="InterPro" id="IPR019752">
    <property type="entry name" value="Pyrv/ketoisovalerate_OxRed_cat"/>
</dbReference>
<dbReference type="InterPro" id="IPR002869">
    <property type="entry name" value="Pyrv_flavodox_OxRed_cen"/>
</dbReference>
<dbReference type="Proteomes" id="UP000253250">
    <property type="component" value="Unassembled WGS sequence"/>
</dbReference>
<dbReference type="RefSeq" id="WP_065971370.1">
    <property type="nucleotide sequence ID" value="NZ_CP080624.1"/>
</dbReference>
<dbReference type="PANTHER" id="PTHR43366">
    <property type="entry name" value="PYRUVATE SYNTHASE SUBUNIT PORC"/>
    <property type="match status" value="1"/>
</dbReference>
<dbReference type="InterPro" id="IPR051626">
    <property type="entry name" value="Oxidoreductase_gamma_subunit"/>
</dbReference>
<organism evidence="1 2">
    <name type="scientific">Acidiferrobacter thiooxydans</name>
    <dbReference type="NCBI Taxonomy" id="163359"/>
    <lineage>
        <taxon>Bacteria</taxon>
        <taxon>Pseudomonadati</taxon>
        <taxon>Pseudomonadota</taxon>
        <taxon>Gammaproteobacteria</taxon>
        <taxon>Acidiferrobacterales</taxon>
        <taxon>Acidiferrobacteraceae</taxon>
        <taxon>Acidiferrobacter</taxon>
    </lineage>
</organism>
<dbReference type="STRING" id="163359.A9R16_14660"/>
<evidence type="ECO:0000313" key="1">
    <source>
        <dbReference type="EMBL" id="RCN59417.1"/>
    </source>
</evidence>
<evidence type="ECO:0000313" key="2">
    <source>
        <dbReference type="Proteomes" id="UP000253250"/>
    </source>
</evidence>
<proteinExistence type="predicted"/>
<dbReference type="EMBL" id="PSYR01000001">
    <property type="protein sequence ID" value="RCN59417.1"/>
    <property type="molecule type" value="Genomic_DNA"/>
</dbReference>
<accession>A0A1C2FZW4</accession>
<reference evidence="1 2" key="1">
    <citation type="submission" date="2018-02" db="EMBL/GenBank/DDBJ databases">
        <title>Insights into the biology of acidophilic members of the Acidiferrobacteraceae family derived from comparative genomic analyses.</title>
        <authorList>
            <person name="Issotta F."/>
            <person name="Thyssen C."/>
            <person name="Mena C."/>
            <person name="Moya A."/>
            <person name="Bellenberg S."/>
            <person name="Sproer C."/>
            <person name="Covarrubias P.C."/>
            <person name="Sand W."/>
            <person name="Quatrini R."/>
            <person name="Vera M."/>
        </authorList>
    </citation>
    <scope>NUCLEOTIDE SEQUENCE [LARGE SCALE GENOMIC DNA]</scope>
    <source>
        <strain evidence="2">m-1</strain>
    </source>
</reference>
<dbReference type="OrthoDB" id="9794954at2"/>
<dbReference type="AlphaFoldDB" id="A0A1C2FZW4"/>
<dbReference type="PANTHER" id="PTHR43366:SF1">
    <property type="entry name" value="PYRUVATE SYNTHASE SUBUNIT PORC"/>
    <property type="match status" value="1"/>
</dbReference>